<dbReference type="Proteomes" id="UP000004136">
    <property type="component" value="Unassembled WGS sequence"/>
</dbReference>
<name>J9B6M8_BACCE</name>
<gene>
    <name evidence="1" type="ORF">IG3_05733</name>
</gene>
<dbReference type="PATRIC" id="fig|1053201.3.peg.5889"/>
<evidence type="ECO:0000313" key="2">
    <source>
        <dbReference type="Proteomes" id="UP000004136"/>
    </source>
</evidence>
<evidence type="ECO:0000313" key="1">
    <source>
        <dbReference type="EMBL" id="EJV74606.1"/>
    </source>
</evidence>
<comment type="caution">
    <text evidence="1">The sequence shown here is derived from an EMBL/GenBank/DDBJ whole genome shotgun (WGS) entry which is preliminary data.</text>
</comment>
<sequence length="54" mass="6203">MFAEDEDINSDIKDDAKLWCYMDFTKLVSLLSTSTYLHKVVLSVPNNPANPKRQ</sequence>
<dbReference type="AlphaFoldDB" id="J9B6M8"/>
<proteinExistence type="predicted"/>
<reference evidence="1 2" key="1">
    <citation type="submission" date="2012-04" db="EMBL/GenBank/DDBJ databases">
        <title>The Genome Sequence of Bacillus cereus HuA2-1.</title>
        <authorList>
            <consortium name="The Broad Institute Genome Sequencing Platform"/>
            <consortium name="The Broad Institute Genome Sequencing Center for Infectious Disease"/>
            <person name="Feldgarden M."/>
            <person name="Van der Auwera G.A."/>
            <person name="Mahillon J."/>
            <person name="Duprez V."/>
            <person name="Timmery S."/>
            <person name="Mattelet C."/>
            <person name="Dierick K."/>
            <person name="Sun M."/>
            <person name="Yu Z."/>
            <person name="Zhu L."/>
            <person name="Hu X."/>
            <person name="Shank E.B."/>
            <person name="Swiecicka I."/>
            <person name="Hansen B.M."/>
            <person name="Andrup L."/>
            <person name="Young S.K."/>
            <person name="Zeng Q."/>
            <person name="Gargeya S."/>
            <person name="Fitzgerald M."/>
            <person name="Haas B."/>
            <person name="Abouelleil A."/>
            <person name="Alvarado L."/>
            <person name="Arachchi H.M."/>
            <person name="Berlin A."/>
            <person name="Chapman S.B."/>
            <person name="Goldberg J."/>
            <person name="Griggs A."/>
            <person name="Gujja S."/>
            <person name="Hansen M."/>
            <person name="Howarth C."/>
            <person name="Imamovic A."/>
            <person name="Larimer J."/>
            <person name="McCowen C."/>
            <person name="Montmayeur A."/>
            <person name="Murphy C."/>
            <person name="Neiman D."/>
            <person name="Pearson M."/>
            <person name="Priest M."/>
            <person name="Roberts A."/>
            <person name="Saif S."/>
            <person name="Shea T."/>
            <person name="Sisk P."/>
            <person name="Sykes S."/>
            <person name="Wortman J."/>
            <person name="Nusbaum C."/>
            <person name="Birren B."/>
        </authorList>
    </citation>
    <scope>NUCLEOTIDE SEQUENCE [LARGE SCALE GENOMIC DNA]</scope>
    <source>
        <strain evidence="1 2">HuA2-1</strain>
    </source>
</reference>
<accession>J9B6M8</accession>
<dbReference type="EMBL" id="AHDV01000057">
    <property type="protein sequence ID" value="EJV74606.1"/>
    <property type="molecule type" value="Genomic_DNA"/>
</dbReference>
<dbReference type="HOGENOM" id="CLU_3040245_0_0_9"/>
<organism evidence="1 2">
    <name type="scientific">Bacillus cereus HuA2-1</name>
    <dbReference type="NCBI Taxonomy" id="1053201"/>
    <lineage>
        <taxon>Bacteria</taxon>
        <taxon>Bacillati</taxon>
        <taxon>Bacillota</taxon>
        <taxon>Bacilli</taxon>
        <taxon>Bacillales</taxon>
        <taxon>Bacillaceae</taxon>
        <taxon>Bacillus</taxon>
        <taxon>Bacillus cereus group</taxon>
    </lineage>
</organism>
<protein>
    <submittedName>
        <fullName evidence="1">Uncharacterized protein</fullName>
    </submittedName>
</protein>